<dbReference type="PANTHER" id="PTHR37984:SF15">
    <property type="entry name" value="INTEGRASE CATALYTIC DOMAIN-CONTAINING PROTEIN"/>
    <property type="match status" value="1"/>
</dbReference>
<dbReference type="Pfam" id="PF17921">
    <property type="entry name" value="Integrase_H2C2"/>
    <property type="match status" value="1"/>
</dbReference>
<dbReference type="InterPro" id="IPR001969">
    <property type="entry name" value="Aspartic_peptidase_AS"/>
</dbReference>
<dbReference type="PROSITE" id="PS00141">
    <property type="entry name" value="ASP_PROTEASE"/>
    <property type="match status" value="1"/>
</dbReference>
<keyword evidence="1" id="KW-0808">Transferase</keyword>
<evidence type="ECO:0000256" key="6">
    <source>
        <dbReference type="ARBA" id="ARBA00022918"/>
    </source>
</evidence>
<dbReference type="FunFam" id="1.10.340.70:FF:000001">
    <property type="entry name" value="Retrovirus-related Pol polyprotein from transposon gypsy-like Protein"/>
    <property type="match status" value="1"/>
</dbReference>
<evidence type="ECO:0000256" key="5">
    <source>
        <dbReference type="ARBA" id="ARBA00022801"/>
    </source>
</evidence>
<dbReference type="Proteomes" id="UP001274896">
    <property type="component" value="Unassembled WGS sequence"/>
</dbReference>
<dbReference type="GO" id="GO:0006508">
    <property type="term" value="P:proteolysis"/>
    <property type="evidence" value="ECO:0007669"/>
    <property type="project" value="InterPro"/>
</dbReference>
<dbReference type="GO" id="GO:0004519">
    <property type="term" value="F:endonuclease activity"/>
    <property type="evidence" value="ECO:0007669"/>
    <property type="project" value="UniProtKB-KW"/>
</dbReference>
<evidence type="ECO:0000259" key="8">
    <source>
        <dbReference type="PROSITE" id="PS50994"/>
    </source>
</evidence>
<reference evidence="9" key="1">
    <citation type="submission" date="2023-06" db="EMBL/GenBank/DDBJ databases">
        <title>Male Hemibagrus guttatus genome.</title>
        <authorList>
            <person name="Bian C."/>
        </authorList>
    </citation>
    <scope>NUCLEOTIDE SEQUENCE</scope>
    <source>
        <strain evidence="9">Male_cb2023</strain>
        <tissue evidence="9">Muscle</tissue>
    </source>
</reference>
<name>A0AAE0PTT3_9TELE</name>
<dbReference type="InterPro" id="IPR041588">
    <property type="entry name" value="Integrase_H2C2"/>
</dbReference>
<organism evidence="9 10">
    <name type="scientific">Hemibagrus guttatus</name>
    <dbReference type="NCBI Taxonomy" id="175788"/>
    <lineage>
        <taxon>Eukaryota</taxon>
        <taxon>Metazoa</taxon>
        <taxon>Chordata</taxon>
        <taxon>Craniata</taxon>
        <taxon>Vertebrata</taxon>
        <taxon>Euteleostomi</taxon>
        <taxon>Actinopterygii</taxon>
        <taxon>Neopterygii</taxon>
        <taxon>Teleostei</taxon>
        <taxon>Ostariophysi</taxon>
        <taxon>Siluriformes</taxon>
        <taxon>Bagridae</taxon>
        <taxon>Hemibagrus</taxon>
    </lineage>
</organism>
<dbReference type="Gene3D" id="1.10.340.70">
    <property type="match status" value="1"/>
</dbReference>
<evidence type="ECO:0000313" key="10">
    <source>
        <dbReference type="Proteomes" id="UP001274896"/>
    </source>
</evidence>
<dbReference type="Gene3D" id="3.30.420.10">
    <property type="entry name" value="Ribonuclease H-like superfamily/Ribonuclease H"/>
    <property type="match status" value="1"/>
</dbReference>
<dbReference type="InterPro" id="IPR036397">
    <property type="entry name" value="RNaseH_sf"/>
</dbReference>
<dbReference type="GO" id="GO:0004190">
    <property type="term" value="F:aspartic-type endopeptidase activity"/>
    <property type="evidence" value="ECO:0007669"/>
    <property type="project" value="InterPro"/>
</dbReference>
<dbReference type="GO" id="GO:0003964">
    <property type="term" value="F:RNA-directed DNA polymerase activity"/>
    <property type="evidence" value="ECO:0007669"/>
    <property type="project" value="UniProtKB-KW"/>
</dbReference>
<dbReference type="AlphaFoldDB" id="A0AAE0PTT3"/>
<protein>
    <recommendedName>
        <fullName evidence="7">Gypsy retrotransposon integrase-like protein 1</fullName>
    </recommendedName>
</protein>
<dbReference type="SUPFAM" id="SSF53098">
    <property type="entry name" value="Ribonuclease H-like"/>
    <property type="match status" value="1"/>
</dbReference>
<feature type="domain" description="Integrase catalytic" evidence="8">
    <location>
        <begin position="219"/>
        <end position="397"/>
    </location>
</feature>
<evidence type="ECO:0000256" key="4">
    <source>
        <dbReference type="ARBA" id="ARBA00022759"/>
    </source>
</evidence>
<evidence type="ECO:0000256" key="7">
    <source>
        <dbReference type="ARBA" id="ARBA00039658"/>
    </source>
</evidence>
<keyword evidence="5" id="KW-0378">Hydrolase</keyword>
<dbReference type="GO" id="GO:0003676">
    <property type="term" value="F:nucleic acid binding"/>
    <property type="evidence" value="ECO:0007669"/>
    <property type="project" value="InterPro"/>
</dbReference>
<keyword evidence="2" id="KW-0548">Nucleotidyltransferase</keyword>
<comment type="caution">
    <text evidence="9">The sequence shown here is derived from an EMBL/GenBank/DDBJ whole genome shotgun (WGS) entry which is preliminary data.</text>
</comment>
<dbReference type="EMBL" id="JAUCMX010000029">
    <property type="protein sequence ID" value="KAK3507580.1"/>
    <property type="molecule type" value="Genomic_DNA"/>
</dbReference>
<dbReference type="PROSITE" id="PS50994">
    <property type="entry name" value="INTEGRASE"/>
    <property type="match status" value="1"/>
</dbReference>
<gene>
    <name evidence="9" type="ORF">QTP70_029518</name>
</gene>
<feature type="non-terminal residue" evidence="9">
    <location>
        <position position="424"/>
    </location>
</feature>
<evidence type="ECO:0000313" key="9">
    <source>
        <dbReference type="EMBL" id="KAK3507580.1"/>
    </source>
</evidence>
<dbReference type="InterPro" id="IPR012337">
    <property type="entry name" value="RNaseH-like_sf"/>
</dbReference>
<keyword evidence="10" id="KW-1185">Reference proteome</keyword>
<dbReference type="InterPro" id="IPR050951">
    <property type="entry name" value="Retrovirus_Pol_polyprotein"/>
</dbReference>
<dbReference type="PANTHER" id="PTHR37984">
    <property type="entry name" value="PROTEIN CBG26694"/>
    <property type="match status" value="1"/>
</dbReference>
<evidence type="ECO:0000256" key="1">
    <source>
        <dbReference type="ARBA" id="ARBA00022679"/>
    </source>
</evidence>
<dbReference type="InterPro" id="IPR001584">
    <property type="entry name" value="Integrase_cat-core"/>
</dbReference>
<proteinExistence type="predicted"/>
<sequence>FQSLASRMCCRPAATPESTRVTVELDGRSMPALLDSGSTITLVLTNVLPKNSKPGGDNTGVIQNLPIPVLLGYDWTGFSDMMKAPTQARQPQKPRAWIKPVRMARRVTREGSFGREQKEDDQLKHCWGQVLQVEGVNTHPGNQLPAAYFLIKGGLLYYHPECHGEPCDLLVVPHTWTALLLHLAHTHPLGRHLGPRKTLENLKDHFTWPRMQMEVQAFCQACPRCQQTALFERVGMDLVGPLLKSVRGHEYILVMMDYATRYPEAVPLRKATSRNIARELVTLFSRVRVPKDILTDQDEAREAWEGQQSPFHSMIDYVQDVQVRIDQVGPIIKEHMEAAQRDQQRIYNRPAQPREFYPGDQVMLLVPNTVCMFLAKWQGPYIVLEWVGPVNYRLQQPDPQEHALVRRGKELLPAQQQDITELID</sequence>
<dbReference type="GO" id="GO:0015074">
    <property type="term" value="P:DNA integration"/>
    <property type="evidence" value="ECO:0007669"/>
    <property type="project" value="InterPro"/>
</dbReference>
<keyword evidence="6" id="KW-0695">RNA-directed DNA polymerase</keyword>
<keyword evidence="4" id="KW-0255">Endonuclease</keyword>
<evidence type="ECO:0000256" key="3">
    <source>
        <dbReference type="ARBA" id="ARBA00022722"/>
    </source>
</evidence>
<evidence type="ECO:0000256" key="2">
    <source>
        <dbReference type="ARBA" id="ARBA00022695"/>
    </source>
</evidence>
<accession>A0AAE0PTT3</accession>
<keyword evidence="3" id="KW-0540">Nuclease</keyword>